<dbReference type="AlphaFoldDB" id="A0AAN9MEX5"/>
<evidence type="ECO:0000313" key="2">
    <source>
        <dbReference type="Proteomes" id="UP001367508"/>
    </source>
</evidence>
<protein>
    <submittedName>
        <fullName evidence="1">Uncharacterized protein</fullName>
    </submittedName>
</protein>
<evidence type="ECO:0000313" key="1">
    <source>
        <dbReference type="EMBL" id="KAK7350752.1"/>
    </source>
</evidence>
<keyword evidence="2" id="KW-1185">Reference proteome</keyword>
<sequence>MTVFHLSAFVAFTCKVARRHCATDIRANNGGVVVVSARTVVQIHLRIVYLDIVFLHGFRWKNVEQFFHADIALPFYP</sequence>
<accession>A0AAN9MEX5</accession>
<name>A0AAN9MEX5_CANGL</name>
<comment type="caution">
    <text evidence="1">The sequence shown here is derived from an EMBL/GenBank/DDBJ whole genome shotgun (WGS) entry which is preliminary data.</text>
</comment>
<dbReference type="Proteomes" id="UP001367508">
    <property type="component" value="Unassembled WGS sequence"/>
</dbReference>
<proteinExistence type="predicted"/>
<organism evidence="1 2">
    <name type="scientific">Canavalia gladiata</name>
    <name type="common">Sword bean</name>
    <name type="synonym">Dolichos gladiatus</name>
    <dbReference type="NCBI Taxonomy" id="3824"/>
    <lineage>
        <taxon>Eukaryota</taxon>
        <taxon>Viridiplantae</taxon>
        <taxon>Streptophyta</taxon>
        <taxon>Embryophyta</taxon>
        <taxon>Tracheophyta</taxon>
        <taxon>Spermatophyta</taxon>
        <taxon>Magnoliopsida</taxon>
        <taxon>eudicotyledons</taxon>
        <taxon>Gunneridae</taxon>
        <taxon>Pentapetalae</taxon>
        <taxon>rosids</taxon>
        <taxon>fabids</taxon>
        <taxon>Fabales</taxon>
        <taxon>Fabaceae</taxon>
        <taxon>Papilionoideae</taxon>
        <taxon>50 kb inversion clade</taxon>
        <taxon>NPAAA clade</taxon>
        <taxon>indigoferoid/millettioid clade</taxon>
        <taxon>Phaseoleae</taxon>
        <taxon>Canavalia</taxon>
    </lineage>
</organism>
<dbReference type="EMBL" id="JAYMYQ010000002">
    <property type="protein sequence ID" value="KAK7350752.1"/>
    <property type="molecule type" value="Genomic_DNA"/>
</dbReference>
<reference evidence="1 2" key="1">
    <citation type="submission" date="2024-01" db="EMBL/GenBank/DDBJ databases">
        <title>The genomes of 5 underutilized Papilionoideae crops provide insights into root nodulation and disease resistanc.</title>
        <authorList>
            <person name="Jiang F."/>
        </authorList>
    </citation>
    <scope>NUCLEOTIDE SEQUENCE [LARGE SCALE GENOMIC DNA]</scope>
    <source>
        <strain evidence="1">LVBAO_FW01</strain>
        <tissue evidence="1">Leaves</tissue>
    </source>
</reference>
<gene>
    <name evidence="1" type="ORF">VNO77_09676</name>
</gene>